<dbReference type="SUPFAM" id="SSF47616">
    <property type="entry name" value="GST C-terminal domain-like"/>
    <property type="match status" value="1"/>
</dbReference>
<dbReference type="EC" id="2.5.1.18" evidence="3"/>
<feature type="domain" description="GST N-terminal" evidence="6">
    <location>
        <begin position="2"/>
        <end position="82"/>
    </location>
</feature>
<evidence type="ECO:0000256" key="4">
    <source>
        <dbReference type="ARBA" id="ARBA00022679"/>
    </source>
</evidence>
<dbReference type="FunFam" id="1.20.1050.10:FF:000003">
    <property type="entry name" value="Glutathione S-transferase 2"/>
    <property type="match status" value="1"/>
</dbReference>
<dbReference type="EMBL" id="KK117541">
    <property type="protein sequence ID" value="KFM70752.1"/>
    <property type="molecule type" value="Genomic_DNA"/>
</dbReference>
<keyword evidence="4 8" id="KW-0808">Transferase</keyword>
<dbReference type="PROSITE" id="PS50405">
    <property type="entry name" value="GST_CTER"/>
    <property type="match status" value="1"/>
</dbReference>
<dbReference type="SFLD" id="SFLDS00019">
    <property type="entry name" value="Glutathione_Transferase_(cytos"/>
    <property type="match status" value="1"/>
</dbReference>
<dbReference type="PROSITE" id="PS50404">
    <property type="entry name" value="GST_NTER"/>
    <property type="match status" value="1"/>
</dbReference>
<dbReference type="GO" id="GO:0042802">
    <property type="term" value="F:identical protein binding"/>
    <property type="evidence" value="ECO:0007669"/>
    <property type="project" value="UniProtKB-ARBA"/>
</dbReference>
<dbReference type="InterPro" id="IPR003081">
    <property type="entry name" value="GST_mu"/>
</dbReference>
<protein>
    <recommendedName>
        <fullName evidence="3">glutathione transferase</fullName>
        <ecNumber evidence="3">2.5.1.18</ecNumber>
    </recommendedName>
</protein>
<gene>
    <name evidence="8" type="ORF">X975_22455</name>
</gene>
<dbReference type="InterPro" id="IPR004045">
    <property type="entry name" value="Glutathione_S-Trfase_N"/>
</dbReference>
<dbReference type="SFLD" id="SFLDG00363">
    <property type="entry name" value="AMPS_(cytGST):_Alpha-__Mu-__Pi"/>
    <property type="match status" value="1"/>
</dbReference>
<comment type="catalytic activity">
    <reaction evidence="5">
        <text>RX + glutathione = an S-substituted glutathione + a halide anion + H(+)</text>
        <dbReference type="Rhea" id="RHEA:16437"/>
        <dbReference type="ChEBI" id="CHEBI:15378"/>
        <dbReference type="ChEBI" id="CHEBI:16042"/>
        <dbReference type="ChEBI" id="CHEBI:17792"/>
        <dbReference type="ChEBI" id="CHEBI:57925"/>
        <dbReference type="ChEBI" id="CHEBI:90779"/>
        <dbReference type="EC" id="2.5.1.18"/>
    </reaction>
</comment>
<dbReference type="OrthoDB" id="4951845at2759"/>
<dbReference type="Proteomes" id="UP000054359">
    <property type="component" value="Unassembled WGS sequence"/>
</dbReference>
<dbReference type="InterPro" id="IPR040079">
    <property type="entry name" value="Glutathione_S-Trfase"/>
</dbReference>
<evidence type="ECO:0000259" key="7">
    <source>
        <dbReference type="PROSITE" id="PS50405"/>
    </source>
</evidence>
<dbReference type="PANTHER" id="PTHR11571:SF222">
    <property type="entry name" value="GLUTATHIONE TRANSFERASE"/>
    <property type="match status" value="1"/>
</dbReference>
<dbReference type="InterPro" id="IPR004046">
    <property type="entry name" value="GST_C"/>
</dbReference>
<evidence type="ECO:0000259" key="6">
    <source>
        <dbReference type="PROSITE" id="PS50404"/>
    </source>
</evidence>
<organism evidence="8 9">
    <name type="scientific">Stegodyphus mimosarum</name>
    <name type="common">African social velvet spider</name>
    <dbReference type="NCBI Taxonomy" id="407821"/>
    <lineage>
        <taxon>Eukaryota</taxon>
        <taxon>Metazoa</taxon>
        <taxon>Ecdysozoa</taxon>
        <taxon>Arthropoda</taxon>
        <taxon>Chelicerata</taxon>
        <taxon>Arachnida</taxon>
        <taxon>Araneae</taxon>
        <taxon>Araneomorphae</taxon>
        <taxon>Entelegynae</taxon>
        <taxon>Eresoidea</taxon>
        <taxon>Eresidae</taxon>
        <taxon>Stegodyphus</taxon>
    </lineage>
</organism>
<evidence type="ECO:0000313" key="8">
    <source>
        <dbReference type="EMBL" id="KFM70752.1"/>
    </source>
</evidence>
<accession>A0A087U063</accession>
<dbReference type="Pfam" id="PF02798">
    <property type="entry name" value="GST_N"/>
    <property type="match status" value="1"/>
</dbReference>
<name>A0A087U063_STEMI</name>
<dbReference type="OMA" id="ADFIMYE"/>
<dbReference type="Pfam" id="PF14497">
    <property type="entry name" value="GST_C_3"/>
    <property type="match status" value="1"/>
</dbReference>
<evidence type="ECO:0000256" key="3">
    <source>
        <dbReference type="ARBA" id="ARBA00012452"/>
    </source>
</evidence>
<dbReference type="SUPFAM" id="SSF52833">
    <property type="entry name" value="Thioredoxin-like"/>
    <property type="match status" value="1"/>
</dbReference>
<keyword evidence="9" id="KW-1185">Reference proteome</keyword>
<dbReference type="GO" id="GO:0006749">
    <property type="term" value="P:glutathione metabolic process"/>
    <property type="evidence" value="ECO:0007669"/>
    <property type="project" value="TreeGrafter"/>
</dbReference>
<dbReference type="SFLD" id="SFLDG01205">
    <property type="entry name" value="AMPS.1"/>
    <property type="match status" value="1"/>
</dbReference>
<dbReference type="STRING" id="407821.A0A087U063"/>
<proteinExistence type="inferred from homology"/>
<reference evidence="8 9" key="1">
    <citation type="submission" date="2013-11" db="EMBL/GenBank/DDBJ databases">
        <title>Genome sequencing of Stegodyphus mimosarum.</title>
        <authorList>
            <person name="Bechsgaard J."/>
        </authorList>
    </citation>
    <scope>NUCLEOTIDE SEQUENCE [LARGE SCALE GENOMIC DNA]</scope>
</reference>
<evidence type="ECO:0000313" key="9">
    <source>
        <dbReference type="Proteomes" id="UP000054359"/>
    </source>
</evidence>
<dbReference type="GO" id="GO:0004364">
    <property type="term" value="F:glutathione transferase activity"/>
    <property type="evidence" value="ECO:0007669"/>
    <property type="project" value="UniProtKB-EC"/>
</dbReference>
<dbReference type="CDD" id="cd03075">
    <property type="entry name" value="GST_N_Mu"/>
    <property type="match status" value="1"/>
</dbReference>
<dbReference type="InterPro" id="IPR050213">
    <property type="entry name" value="GST_superfamily"/>
</dbReference>
<evidence type="ECO:0000256" key="1">
    <source>
        <dbReference type="ARBA" id="ARBA00003701"/>
    </source>
</evidence>
<dbReference type="InterPro" id="IPR010987">
    <property type="entry name" value="Glutathione-S-Trfase_C-like"/>
</dbReference>
<dbReference type="InterPro" id="IPR036282">
    <property type="entry name" value="Glutathione-S-Trfase_C_sf"/>
</dbReference>
<dbReference type="PANTHER" id="PTHR11571">
    <property type="entry name" value="GLUTATHIONE S-TRANSFERASE"/>
    <property type="match status" value="1"/>
</dbReference>
<comment type="similarity">
    <text evidence="2">Belongs to the GST superfamily. Mu family.</text>
</comment>
<feature type="domain" description="GST C-terminal" evidence="7">
    <location>
        <begin position="84"/>
        <end position="202"/>
    </location>
</feature>
<dbReference type="Gene3D" id="1.20.1050.130">
    <property type="match status" value="1"/>
</dbReference>
<comment type="function">
    <text evidence="1">Conjugation of reduced glutathione to a wide number of exogenous and endogenous hydrophobic electrophiles.</text>
</comment>
<evidence type="ECO:0000256" key="2">
    <source>
        <dbReference type="ARBA" id="ARBA00005861"/>
    </source>
</evidence>
<sequence>MSRSTLGYWDIRGLAEPIRYLLHYKKVDFEDKRYLSYDDWQNDKFQLNLDFPNLPYYIDDKVKLTQSTAILRYLARKHGLDGKTEEEKVRIELAEQQIFDFRTSMIRTCYNPEFEKIKAEFVNSVPAQLKLFAAFLGDRKFLAGDQVTYVDFMAYDTFDFYRLLIPGVYDDFPTLKSYQDRIEALPELQEYFQSSTYKRWPIFGPVAYFGGKGTEPKRV</sequence>
<feature type="non-terminal residue" evidence="8">
    <location>
        <position position="219"/>
    </location>
</feature>
<dbReference type="PRINTS" id="PR01267">
    <property type="entry name" value="GSTRNSFRASEM"/>
</dbReference>
<evidence type="ECO:0000256" key="5">
    <source>
        <dbReference type="ARBA" id="ARBA00047960"/>
    </source>
</evidence>
<dbReference type="AlphaFoldDB" id="A0A087U063"/>
<dbReference type="InterPro" id="IPR036249">
    <property type="entry name" value="Thioredoxin-like_sf"/>
</dbReference>